<dbReference type="SUPFAM" id="SSF54695">
    <property type="entry name" value="POZ domain"/>
    <property type="match status" value="2"/>
</dbReference>
<dbReference type="Gene3D" id="1.10.8.10">
    <property type="entry name" value="DNA helicase RuvA subunit, C-terminal domain"/>
    <property type="match status" value="1"/>
</dbReference>
<dbReference type="SMART" id="SM00225">
    <property type="entry name" value="BTB"/>
    <property type="match status" value="2"/>
</dbReference>
<organism evidence="2 3">
    <name type="scientific">Brassicogethes aeneus</name>
    <name type="common">Rape pollen beetle</name>
    <name type="synonym">Meligethes aeneus</name>
    <dbReference type="NCBI Taxonomy" id="1431903"/>
    <lineage>
        <taxon>Eukaryota</taxon>
        <taxon>Metazoa</taxon>
        <taxon>Ecdysozoa</taxon>
        <taxon>Arthropoda</taxon>
        <taxon>Hexapoda</taxon>
        <taxon>Insecta</taxon>
        <taxon>Pterygota</taxon>
        <taxon>Neoptera</taxon>
        <taxon>Endopterygota</taxon>
        <taxon>Coleoptera</taxon>
        <taxon>Polyphaga</taxon>
        <taxon>Cucujiformia</taxon>
        <taxon>Nitidulidae</taxon>
        <taxon>Meligethinae</taxon>
        <taxon>Brassicogethes</taxon>
    </lineage>
</organism>
<dbReference type="Gene3D" id="3.30.710.10">
    <property type="entry name" value="Potassium Channel Kv1.1, Chain A"/>
    <property type="match status" value="2"/>
</dbReference>
<dbReference type="PANTHER" id="PTHR24413">
    <property type="entry name" value="SPECKLE-TYPE POZ PROTEIN"/>
    <property type="match status" value="1"/>
</dbReference>
<dbReference type="InterPro" id="IPR011333">
    <property type="entry name" value="SKP1/BTB/POZ_sf"/>
</dbReference>
<name>A0A9P0FIV3_BRAAE</name>
<dbReference type="InterPro" id="IPR037189">
    <property type="entry name" value="HBS1-like_N_sf"/>
</dbReference>
<evidence type="ECO:0000259" key="1">
    <source>
        <dbReference type="PROSITE" id="PS50097"/>
    </source>
</evidence>
<proteinExistence type="predicted"/>
<dbReference type="SUPFAM" id="SSF109732">
    <property type="entry name" value="HBS1-like domain"/>
    <property type="match status" value="1"/>
</dbReference>
<gene>
    <name evidence="2" type="ORF">MELIAE_LOCUS6771</name>
</gene>
<dbReference type="PROSITE" id="PS50097">
    <property type="entry name" value="BTB"/>
    <property type="match status" value="1"/>
</dbReference>
<dbReference type="EMBL" id="OV121135">
    <property type="protein sequence ID" value="CAH0555390.1"/>
    <property type="molecule type" value="Genomic_DNA"/>
</dbReference>
<protein>
    <recommendedName>
        <fullName evidence="1">BTB domain-containing protein</fullName>
    </recommendedName>
</protein>
<dbReference type="Pfam" id="PF00651">
    <property type="entry name" value="BTB"/>
    <property type="match status" value="1"/>
</dbReference>
<reference evidence="2" key="1">
    <citation type="submission" date="2021-12" db="EMBL/GenBank/DDBJ databases">
        <authorList>
            <person name="King R."/>
        </authorList>
    </citation>
    <scope>NUCLEOTIDE SEQUENCE</scope>
</reference>
<evidence type="ECO:0000313" key="3">
    <source>
        <dbReference type="Proteomes" id="UP001154078"/>
    </source>
</evidence>
<accession>A0A9P0FIV3</accession>
<keyword evidence="3" id="KW-1185">Reference proteome</keyword>
<dbReference type="OrthoDB" id="684045at2759"/>
<evidence type="ECO:0000313" key="2">
    <source>
        <dbReference type="EMBL" id="CAH0555390.1"/>
    </source>
</evidence>
<dbReference type="AlphaFoldDB" id="A0A9P0FIV3"/>
<sequence length="844" mass="97716">MAGHSFLGTWEVSNCGFYAKERSIDRILFQFNLDENGGVTWYYPDELSNVTLFNCDTYEIYTTANMEVYIRFALVAGQVLEFRSDQLEPKEKVVLTCKGLCILKCRKIPEGEYRPTNKFTFLTALEEGFFSDLKIVASNKKEFHAHSTILRLHCKDINWLSDPPPFDNLPEDVLRIILHFIYSEALPENITEDLAAQVITQVATYDSLARLNEMCQIYLDNMQFKDKILQLITDMHTSLNQIIDYFKPKSSSETIANNPSQFCYAIKQSIRDVAVVGINLLLICDLFQKTKGKLPKSERVDIIKYAKARLPHFFVQLTKLVDVLKTTFLSMTPAQQADIAIYLAPQIGLILDKLSELISQLELALQQVIINHIKLSLVRGRRCRNILDIDEISKLRTFQEHVYCSSVLLDRKRNSFFDMSAEEKLGSIGRDLELLIDELPICLMRLDEDKAAFDEKLNWKEFYFCFVVGTSKITSILQKIVTQSDSFQMVLHQFCDVVKRDAFNQALKDMQLFDDNFDLTKSMQLSYRELQMLREEYEDISEMLKGMRLLDGRYLCSQKFADYDFTDPIRNQKLYGHEVLEFDYKQNLYTAPPSKDGNLTKLTEKSLDGANSDMEFVLTYNDDEIIFKAHRVIVASRCDWFRRALTSGMKEDIDKRIFVHDSNPTIFKMFLKYLYMDKINFSSLNSDQRIDVLVLADRYEVDSLKQTTEYILQSSIELDVVLSMTRLADQFNAKILKSACFYKILQHPSLVEVDEFLELPLSLQVEVFDCILNPCGKPKYIEIADDDDATPEPHLHCEKTKLELCLKQIRDIVGDVTPREGLVRIILAADYDLCRAVNYFYARN</sequence>
<dbReference type="Proteomes" id="UP001154078">
    <property type="component" value="Chromosome 4"/>
</dbReference>
<feature type="domain" description="BTB" evidence="1">
    <location>
        <begin position="612"/>
        <end position="683"/>
    </location>
</feature>
<dbReference type="InterPro" id="IPR000210">
    <property type="entry name" value="BTB/POZ_dom"/>
</dbReference>
<dbReference type="CDD" id="cd14733">
    <property type="entry name" value="BACK"/>
    <property type="match status" value="1"/>
</dbReference>